<organism evidence="1 2">
    <name type="scientific">Geodermatophilus sabuli</name>
    <dbReference type="NCBI Taxonomy" id="1564158"/>
    <lineage>
        <taxon>Bacteria</taxon>
        <taxon>Bacillati</taxon>
        <taxon>Actinomycetota</taxon>
        <taxon>Actinomycetes</taxon>
        <taxon>Geodermatophilales</taxon>
        <taxon>Geodermatophilaceae</taxon>
        <taxon>Geodermatophilus</taxon>
    </lineage>
</organism>
<keyword evidence="2" id="KW-1185">Reference proteome</keyword>
<protein>
    <submittedName>
        <fullName evidence="1">Uncharacterized protein</fullName>
    </submittedName>
</protein>
<name>A0A7K3VYY5_9ACTN</name>
<dbReference type="EMBL" id="JAAGWF010000008">
    <property type="protein sequence ID" value="NEK57851.1"/>
    <property type="molecule type" value="Genomic_DNA"/>
</dbReference>
<dbReference type="AlphaFoldDB" id="A0A7K3VYY5"/>
<reference evidence="1 2" key="1">
    <citation type="submission" date="2020-02" db="EMBL/GenBank/DDBJ databases">
        <title>Geodermatophilus sabuli CPCC 205279 I12A-02694.</title>
        <authorList>
            <person name="Jiang Z."/>
        </authorList>
    </citation>
    <scope>NUCLEOTIDE SEQUENCE [LARGE SCALE GENOMIC DNA]</scope>
    <source>
        <strain evidence="1 2">I12A-02694</strain>
    </source>
</reference>
<accession>A0A7K3VYY5</accession>
<sequence length="81" mass="8623">MAESSTAGDALVLPPLPLATGRVVRVAGADRRVARVELVVSTEDGGELRIPLEHRHGAWWPPAADTYADRVPPVDHPPPEG</sequence>
<dbReference type="RefSeq" id="WP_163481017.1">
    <property type="nucleotide sequence ID" value="NZ_JAAGWF010000008.1"/>
</dbReference>
<comment type="caution">
    <text evidence="1">The sequence shown here is derived from an EMBL/GenBank/DDBJ whole genome shotgun (WGS) entry which is preliminary data.</text>
</comment>
<evidence type="ECO:0000313" key="2">
    <source>
        <dbReference type="Proteomes" id="UP000470246"/>
    </source>
</evidence>
<evidence type="ECO:0000313" key="1">
    <source>
        <dbReference type="EMBL" id="NEK57851.1"/>
    </source>
</evidence>
<proteinExistence type="predicted"/>
<gene>
    <name evidence="1" type="ORF">GCU56_08200</name>
</gene>
<dbReference type="Proteomes" id="UP000470246">
    <property type="component" value="Unassembled WGS sequence"/>
</dbReference>